<dbReference type="GeneID" id="115066337"/>
<dbReference type="PANTHER" id="PTHR11005">
    <property type="entry name" value="LYSOSOMAL ACID LIPASE-RELATED"/>
    <property type="match status" value="1"/>
</dbReference>
<evidence type="ECO:0000259" key="2">
    <source>
        <dbReference type="Pfam" id="PF04083"/>
    </source>
</evidence>
<feature type="domain" description="Partial AB-hydrolase lipase" evidence="2">
    <location>
        <begin position="82"/>
        <end position="131"/>
    </location>
</feature>
<dbReference type="InterPro" id="IPR006693">
    <property type="entry name" value="AB_hydrolase_lipase"/>
</dbReference>
<keyword evidence="3" id="KW-1185">Reference proteome</keyword>
<organism evidence="3 4">
    <name type="scientific">Bactrocera dorsalis</name>
    <name type="common">Oriental fruit fly</name>
    <name type="synonym">Dacus dorsalis</name>
    <dbReference type="NCBI Taxonomy" id="27457"/>
    <lineage>
        <taxon>Eukaryota</taxon>
        <taxon>Metazoa</taxon>
        <taxon>Ecdysozoa</taxon>
        <taxon>Arthropoda</taxon>
        <taxon>Hexapoda</taxon>
        <taxon>Insecta</taxon>
        <taxon>Pterygota</taxon>
        <taxon>Neoptera</taxon>
        <taxon>Endopterygota</taxon>
        <taxon>Diptera</taxon>
        <taxon>Brachycera</taxon>
        <taxon>Muscomorpha</taxon>
        <taxon>Tephritoidea</taxon>
        <taxon>Tephritidae</taxon>
        <taxon>Bactrocera</taxon>
        <taxon>Bactrocera</taxon>
    </lineage>
</organism>
<proteinExistence type="inferred from homology"/>
<dbReference type="Gene3D" id="3.40.50.1820">
    <property type="entry name" value="alpha/beta hydrolase"/>
    <property type="match status" value="1"/>
</dbReference>
<protein>
    <submittedName>
        <fullName evidence="4">Lipase 1</fullName>
    </submittedName>
</protein>
<evidence type="ECO:0000256" key="1">
    <source>
        <dbReference type="ARBA" id="ARBA00010701"/>
    </source>
</evidence>
<dbReference type="RefSeq" id="XP_049312810.1">
    <property type="nucleotide sequence ID" value="XM_049456853.1"/>
</dbReference>
<evidence type="ECO:0000313" key="4">
    <source>
        <dbReference type="RefSeq" id="XP_049312810.1"/>
    </source>
</evidence>
<dbReference type="InterPro" id="IPR025483">
    <property type="entry name" value="Lipase_euk"/>
</dbReference>
<comment type="similarity">
    <text evidence="1">Belongs to the AB hydrolase superfamily. Lipase family.</text>
</comment>
<dbReference type="Proteomes" id="UP001652620">
    <property type="component" value="Chromosome 1"/>
</dbReference>
<reference evidence="4" key="2">
    <citation type="submission" date="2025-08" db="UniProtKB">
        <authorList>
            <consortium name="RefSeq"/>
        </authorList>
    </citation>
    <scope>IDENTIFICATION</scope>
    <source>
        <tissue evidence="4">Adult</tissue>
    </source>
</reference>
<dbReference type="InterPro" id="IPR029058">
    <property type="entry name" value="AB_hydrolase_fold"/>
</dbReference>
<name>A0ABM3JU97_BACDO</name>
<accession>A0ABM3JU97</accession>
<gene>
    <name evidence="4" type="primary">LOC115066337</name>
</gene>
<reference evidence="3" key="1">
    <citation type="submission" date="2025-05" db="UniProtKB">
        <authorList>
            <consortium name="RefSeq"/>
        </authorList>
    </citation>
    <scope>NUCLEOTIDE SEQUENCE [LARGE SCALE GENOMIC DNA]</scope>
</reference>
<dbReference type="SUPFAM" id="SSF53474">
    <property type="entry name" value="alpha/beta-Hydrolases"/>
    <property type="match status" value="1"/>
</dbReference>
<dbReference type="Pfam" id="PF04083">
    <property type="entry name" value="Abhydro_lipase"/>
    <property type="match status" value="1"/>
</dbReference>
<dbReference type="PIRSF" id="PIRSF000862">
    <property type="entry name" value="Steryl_ester_lip"/>
    <property type="match status" value="1"/>
</dbReference>
<evidence type="ECO:0000313" key="3">
    <source>
        <dbReference type="Proteomes" id="UP001652620"/>
    </source>
</evidence>
<sequence>MLMRGYNFKTIFFQTLLLLICYKDNERKHISVVNFTSACAPHLQVSLAKPVMWSQFGRNEIVDGERYDKETERHLQWTTADWLVKHKYAVELHNITTADGYELLLHRIPKPGNQPVLLVHGLLTSSLAWTLLGPGKSLAFLLADRNYDVWLANFRGSPYARNYTQLGSKTLDYWSFSFHEMGAYDLPAIMDHIEKATSFHKLILIGHSQALNAFLVLCSVHPEYNERILLMQALAPIVQLHGFVRFKSDDVRRVMRYVKANLKQESYELLPHGYLSKKCLTIGSDEHKECRKIMKTFAGSWRYSKSIEPLLYGQLLQGASLKEIKHLQQIWNSGDFVAFDYGVEGNRKYYNSVEPYNYNLSLITAPLLLYFGESDAIATPAGVHSIYSRVLNAVAGVYRINAVKFNHFDFLCASDVKTLVNDRVIAMMEQYLDGKLSYVIE</sequence>